<name>A0A7M1SUT6_9MICO</name>
<dbReference type="EMBL" id="CP063169">
    <property type="protein sequence ID" value="QOR71350.1"/>
    <property type="molecule type" value="Genomic_DNA"/>
</dbReference>
<dbReference type="Proteomes" id="UP000593758">
    <property type="component" value="Chromosome"/>
</dbReference>
<dbReference type="Pfam" id="PF14029">
    <property type="entry name" value="DUF4244"/>
    <property type="match status" value="1"/>
</dbReference>
<keyword evidence="1" id="KW-1133">Transmembrane helix</keyword>
<evidence type="ECO:0000256" key="1">
    <source>
        <dbReference type="SAM" id="Phobius"/>
    </source>
</evidence>
<protein>
    <submittedName>
        <fullName evidence="2">DUF4244 domain-containing protein</fullName>
    </submittedName>
</protein>
<organism evidence="2 3">
    <name type="scientific">Ruania alkalisoli</name>
    <dbReference type="NCBI Taxonomy" id="2779775"/>
    <lineage>
        <taxon>Bacteria</taxon>
        <taxon>Bacillati</taxon>
        <taxon>Actinomycetota</taxon>
        <taxon>Actinomycetes</taxon>
        <taxon>Micrococcales</taxon>
        <taxon>Ruaniaceae</taxon>
        <taxon>Ruania</taxon>
    </lineage>
</organism>
<reference evidence="2 3" key="1">
    <citation type="submission" date="2020-10" db="EMBL/GenBank/DDBJ databases">
        <title>Haloactinobacterium sp. RN3S43, a bacterium isolated from saline soil.</title>
        <authorList>
            <person name="Sun J.-Q."/>
        </authorList>
    </citation>
    <scope>NUCLEOTIDE SEQUENCE [LARGE SCALE GENOMIC DNA]</scope>
    <source>
        <strain evidence="2 3">RN3S43</strain>
    </source>
</reference>
<accession>A0A7M1SUT6</accession>
<dbReference type="AlphaFoldDB" id="A0A7M1SUT6"/>
<dbReference type="InterPro" id="IPR025338">
    <property type="entry name" value="DUF4244"/>
</dbReference>
<dbReference type="RefSeq" id="WP_193498013.1">
    <property type="nucleotide sequence ID" value="NZ_CP063169.1"/>
</dbReference>
<sequence>MTSTTIRPAHVGRPVARTLARRWARLCRRSEAGMATAEYAIATLAAVAFAGLLLTIMGSDQVRGMLVRIIQQALSIGS</sequence>
<keyword evidence="3" id="KW-1185">Reference proteome</keyword>
<evidence type="ECO:0000313" key="3">
    <source>
        <dbReference type="Proteomes" id="UP000593758"/>
    </source>
</evidence>
<keyword evidence="1" id="KW-0812">Transmembrane</keyword>
<evidence type="ECO:0000313" key="2">
    <source>
        <dbReference type="EMBL" id="QOR71350.1"/>
    </source>
</evidence>
<proteinExistence type="predicted"/>
<dbReference type="KEGG" id="halt:IM660_03355"/>
<gene>
    <name evidence="2" type="ORF">IM660_03355</name>
</gene>
<feature type="transmembrane region" description="Helical" evidence="1">
    <location>
        <begin position="39"/>
        <end position="58"/>
    </location>
</feature>
<keyword evidence="1" id="KW-0472">Membrane</keyword>